<dbReference type="EMBL" id="JANBUO010000006">
    <property type="protein sequence ID" value="KAJ2809242.1"/>
    <property type="molecule type" value="Genomic_DNA"/>
</dbReference>
<name>A0A9W8HZJ1_9FUNG</name>
<accession>A0A9W8HZJ1</accession>
<sequence length="599" mass="65168">MGATCSSILPSSCCRQDEGSNREEEPLLADKERRAVNMLVELFERRSTVSFYEGEPLSALSTLAYSDIYHLQLSAATVFSEVSEMDTRPVAREALEPILYMLQSPHIDVQNGASAALGNLAVNVENKLLIMRMGGLEPLIRQMLSPNIDAQVNSVGCITNLATADENKTPIAKSGALLPLTRLARSRDLRVQRNAAGALLNMTHSAEHRQQLIGAGAVPVLVELLGLDDPELQYYATTALSNIAVDDSGRQLLWNTQPVLIDALIRLVDTSTIKVQCQTLLTLRNLASDDQFQVQIVEKGGLDSLLPLLQSAYDPLVISASACLRNLSIHPDNEKPILDSGILTCLISLITQSGNEEVQCHLISALRNLVANNNADNTSFAEAGLFDHVKEVMENPASSDLVIGEVIAALNVFVINESLWPYVLNGGFIELLIPLTRSSVPELQYNACVTLSSIAAKANEGSESLVRAWDRPDGGLQSYLAAFLAIDEGMDPMLRSIALWTVLLFLESESPDLIRLVTSHPSIIRNIEKIAAANASSDGDPRNSAYTGDSFAGPRSSRAFESDIYDQDGENTEENDDDVYTRMVNLAQDVVSLVNTLEY</sequence>
<evidence type="ECO:0000256" key="5">
    <source>
        <dbReference type="ARBA" id="ARBA00023136"/>
    </source>
</evidence>
<dbReference type="InterPro" id="IPR000225">
    <property type="entry name" value="Armadillo"/>
</dbReference>
<keyword evidence="6" id="KW-0449">Lipoprotein</keyword>
<evidence type="ECO:0000256" key="6">
    <source>
        <dbReference type="ARBA" id="ARBA00023288"/>
    </source>
</evidence>
<comment type="similarity">
    <text evidence="2">Belongs to the beta-catenin family.</text>
</comment>
<dbReference type="PROSITE" id="PS50176">
    <property type="entry name" value="ARM_REPEAT"/>
    <property type="match status" value="6"/>
</dbReference>
<comment type="subcellular location">
    <subcellularLocation>
        <location evidence="1">Vacuole membrane</location>
        <topology evidence="1">Lipid-anchor</topology>
    </subcellularLocation>
</comment>
<evidence type="ECO:0000256" key="8">
    <source>
        <dbReference type="PROSITE-ProRule" id="PRU00259"/>
    </source>
</evidence>
<comment type="caution">
    <text evidence="10">The sequence shown here is derived from an EMBL/GenBank/DDBJ whole genome shotgun (WGS) entry which is preliminary data.</text>
</comment>
<feature type="region of interest" description="Disordered" evidence="9">
    <location>
        <begin position="535"/>
        <end position="555"/>
    </location>
</feature>
<keyword evidence="4" id="KW-0677">Repeat</keyword>
<reference evidence="10" key="1">
    <citation type="submission" date="2022-07" db="EMBL/GenBank/DDBJ databases">
        <title>Phylogenomic reconstructions and comparative analyses of Kickxellomycotina fungi.</title>
        <authorList>
            <person name="Reynolds N.K."/>
            <person name="Stajich J.E."/>
            <person name="Barry K."/>
            <person name="Grigoriev I.V."/>
            <person name="Crous P."/>
            <person name="Smith M.E."/>
        </authorList>
    </citation>
    <scope>NUCLEOTIDE SEQUENCE</scope>
    <source>
        <strain evidence="10">NRRL 1565</strain>
    </source>
</reference>
<organism evidence="10 11">
    <name type="scientific">Coemansia guatemalensis</name>
    <dbReference type="NCBI Taxonomy" id="2761395"/>
    <lineage>
        <taxon>Eukaryota</taxon>
        <taxon>Fungi</taxon>
        <taxon>Fungi incertae sedis</taxon>
        <taxon>Zoopagomycota</taxon>
        <taxon>Kickxellomycotina</taxon>
        <taxon>Kickxellomycetes</taxon>
        <taxon>Kickxellales</taxon>
        <taxon>Kickxellaceae</taxon>
        <taxon>Coemansia</taxon>
    </lineage>
</organism>
<evidence type="ECO:0000256" key="2">
    <source>
        <dbReference type="ARBA" id="ARBA00005462"/>
    </source>
</evidence>
<dbReference type="Proteomes" id="UP001140094">
    <property type="component" value="Unassembled WGS sequence"/>
</dbReference>
<proteinExistence type="inferred from homology"/>
<feature type="repeat" description="ARM" evidence="8">
    <location>
        <begin position="259"/>
        <end position="301"/>
    </location>
</feature>
<dbReference type="SUPFAM" id="SSF48371">
    <property type="entry name" value="ARM repeat"/>
    <property type="match status" value="1"/>
</dbReference>
<evidence type="ECO:0000256" key="9">
    <source>
        <dbReference type="SAM" id="MobiDB-lite"/>
    </source>
</evidence>
<evidence type="ECO:0000256" key="4">
    <source>
        <dbReference type="ARBA" id="ARBA00022737"/>
    </source>
</evidence>
<keyword evidence="5" id="KW-0472">Membrane</keyword>
<gene>
    <name evidence="10" type="primary">VAC8_1</name>
    <name evidence="10" type="ORF">H4R20_000237</name>
</gene>
<keyword evidence="3" id="KW-0926">Vacuole</keyword>
<dbReference type="InterPro" id="IPR016024">
    <property type="entry name" value="ARM-type_fold"/>
</dbReference>
<evidence type="ECO:0000256" key="3">
    <source>
        <dbReference type="ARBA" id="ARBA00022554"/>
    </source>
</evidence>
<dbReference type="SMART" id="SM00185">
    <property type="entry name" value="ARM"/>
    <property type="match status" value="8"/>
</dbReference>
<dbReference type="OrthoDB" id="7537227at2759"/>
<protein>
    <recommendedName>
        <fullName evidence="7">Vacuolar protein 8</fullName>
    </recommendedName>
</protein>
<dbReference type="GO" id="GO:0043495">
    <property type="term" value="F:protein-membrane adaptor activity"/>
    <property type="evidence" value="ECO:0007669"/>
    <property type="project" value="InterPro"/>
</dbReference>
<evidence type="ECO:0000313" key="11">
    <source>
        <dbReference type="Proteomes" id="UP001140094"/>
    </source>
</evidence>
<dbReference type="GO" id="GO:0000329">
    <property type="term" value="C:fungal-type vacuole membrane"/>
    <property type="evidence" value="ECO:0007669"/>
    <property type="project" value="TreeGrafter"/>
</dbReference>
<feature type="repeat" description="ARM" evidence="8">
    <location>
        <begin position="93"/>
        <end position="135"/>
    </location>
</feature>
<dbReference type="Gene3D" id="1.25.10.10">
    <property type="entry name" value="Leucine-rich Repeat Variant"/>
    <property type="match status" value="2"/>
</dbReference>
<feature type="repeat" description="ARM" evidence="8">
    <location>
        <begin position="300"/>
        <end position="342"/>
    </location>
</feature>
<dbReference type="InterPro" id="IPR011989">
    <property type="entry name" value="ARM-like"/>
</dbReference>
<dbReference type="PANTHER" id="PTHR47249:SF1">
    <property type="entry name" value="VACUOLAR PROTEIN 8"/>
    <property type="match status" value="1"/>
</dbReference>
<dbReference type="InterPro" id="IPR045156">
    <property type="entry name" value="Vac8"/>
</dbReference>
<dbReference type="AlphaFoldDB" id="A0A9W8HZJ1"/>
<dbReference type="GO" id="GO:0000045">
    <property type="term" value="P:autophagosome assembly"/>
    <property type="evidence" value="ECO:0007669"/>
    <property type="project" value="TreeGrafter"/>
</dbReference>
<evidence type="ECO:0000256" key="7">
    <source>
        <dbReference type="ARBA" id="ARBA00026209"/>
    </source>
</evidence>
<keyword evidence="11" id="KW-1185">Reference proteome</keyword>
<feature type="repeat" description="ARM" evidence="8">
    <location>
        <begin position="216"/>
        <end position="253"/>
    </location>
</feature>
<feature type="repeat" description="ARM" evidence="8">
    <location>
        <begin position="175"/>
        <end position="217"/>
    </location>
</feature>
<dbReference type="GO" id="GO:0071562">
    <property type="term" value="P:nucleus-vacuole junction assembly"/>
    <property type="evidence" value="ECO:0007669"/>
    <property type="project" value="InterPro"/>
</dbReference>
<dbReference type="PANTHER" id="PTHR47249">
    <property type="entry name" value="VACUOLAR PROTEIN 8"/>
    <property type="match status" value="1"/>
</dbReference>
<feature type="repeat" description="ARM" evidence="8">
    <location>
        <begin position="134"/>
        <end position="176"/>
    </location>
</feature>
<dbReference type="Pfam" id="PF05804">
    <property type="entry name" value="KAP"/>
    <property type="match status" value="1"/>
</dbReference>
<evidence type="ECO:0000256" key="1">
    <source>
        <dbReference type="ARBA" id="ARBA00004592"/>
    </source>
</evidence>
<evidence type="ECO:0000313" key="10">
    <source>
        <dbReference type="EMBL" id="KAJ2809242.1"/>
    </source>
</evidence>